<organism evidence="4 5">
    <name type="scientific">Lichtheimia ornata</name>
    <dbReference type="NCBI Taxonomy" id="688661"/>
    <lineage>
        <taxon>Eukaryota</taxon>
        <taxon>Fungi</taxon>
        <taxon>Fungi incertae sedis</taxon>
        <taxon>Mucoromycota</taxon>
        <taxon>Mucoromycotina</taxon>
        <taxon>Mucoromycetes</taxon>
        <taxon>Mucorales</taxon>
        <taxon>Lichtheimiaceae</taxon>
        <taxon>Lichtheimia</taxon>
    </lineage>
</organism>
<dbReference type="Proteomes" id="UP001234581">
    <property type="component" value="Unassembled WGS sequence"/>
</dbReference>
<name>A0AAD7XY19_9FUNG</name>
<gene>
    <name evidence="4" type="ORF">O0I10_007253</name>
</gene>
<keyword evidence="1" id="KW-0863">Zinc-finger</keyword>
<feature type="domain" description="C2H2-type" evidence="3">
    <location>
        <begin position="300"/>
        <end position="323"/>
    </location>
</feature>
<dbReference type="GO" id="GO:0008270">
    <property type="term" value="F:zinc ion binding"/>
    <property type="evidence" value="ECO:0007669"/>
    <property type="project" value="UniProtKB-KW"/>
</dbReference>
<evidence type="ECO:0000259" key="3">
    <source>
        <dbReference type="PROSITE" id="PS50157"/>
    </source>
</evidence>
<dbReference type="InterPro" id="IPR013087">
    <property type="entry name" value="Znf_C2H2_type"/>
</dbReference>
<dbReference type="AlphaFoldDB" id="A0AAD7XY19"/>
<dbReference type="PROSITE" id="PS00028">
    <property type="entry name" value="ZINC_FINGER_C2H2_1"/>
    <property type="match status" value="1"/>
</dbReference>
<feature type="region of interest" description="Disordered" evidence="2">
    <location>
        <begin position="349"/>
        <end position="372"/>
    </location>
</feature>
<dbReference type="SMART" id="SM00355">
    <property type="entry name" value="ZnF_C2H2"/>
    <property type="match status" value="2"/>
</dbReference>
<protein>
    <recommendedName>
        <fullName evidence="3">C2H2-type domain-containing protein</fullName>
    </recommendedName>
</protein>
<dbReference type="GeneID" id="83214662"/>
<evidence type="ECO:0000256" key="2">
    <source>
        <dbReference type="SAM" id="MobiDB-lite"/>
    </source>
</evidence>
<dbReference type="Gene3D" id="3.30.160.60">
    <property type="entry name" value="Classic Zinc Finger"/>
    <property type="match status" value="2"/>
</dbReference>
<dbReference type="RefSeq" id="XP_058342086.1">
    <property type="nucleotide sequence ID" value="XM_058487271.1"/>
</dbReference>
<comment type="caution">
    <text evidence="4">The sequence shown here is derived from an EMBL/GenBank/DDBJ whole genome shotgun (WGS) entry which is preliminary data.</text>
</comment>
<keyword evidence="1" id="KW-0862">Zinc</keyword>
<evidence type="ECO:0000313" key="4">
    <source>
        <dbReference type="EMBL" id="KAJ8657173.1"/>
    </source>
</evidence>
<keyword evidence="1" id="KW-0479">Metal-binding</keyword>
<dbReference type="PROSITE" id="PS50157">
    <property type="entry name" value="ZINC_FINGER_C2H2_2"/>
    <property type="match status" value="2"/>
</dbReference>
<sequence>MAYTNTSPDGSSCEVTNDDNAMMQMLECIPSSLAPSVRNQQPITTDHAASASPLHPQGSYLERVEHLCASTEKYSYLLAVNGYHHHPLFMHSQGHGDIDQSQLNGRFPCQQGYYITTDGILFSPPLSASPALSSHFDTINNPTTTTTSTYHENCEQPDPLVIPDASTSSNLVSLSSSIGMKKSGSDLLNTCYNEAPDQQDCGGGGANNRKEDYLLLTPPSATDTPHPLRHLSPSYDLAATSSSTTTTASGNNQHEPQSLFCQQVSGGFACTTTSTSNSQCNKRSSGSVAKSNSLETQRPYACGICDGTFKRPQDLNRHLRSVHGPRIHICLACQRTFSRKDSLNRHQESACKGRAKQHRHQKTGHRLSGNNNIHVNVPELRRLEYMKFRTL</sequence>
<evidence type="ECO:0000313" key="5">
    <source>
        <dbReference type="Proteomes" id="UP001234581"/>
    </source>
</evidence>
<evidence type="ECO:0000256" key="1">
    <source>
        <dbReference type="PROSITE-ProRule" id="PRU00042"/>
    </source>
</evidence>
<proteinExistence type="predicted"/>
<reference evidence="4 5" key="1">
    <citation type="submission" date="2023-03" db="EMBL/GenBank/DDBJ databases">
        <title>Genome sequence of Lichtheimia ornata CBS 291.66.</title>
        <authorList>
            <person name="Mohabir J.T."/>
            <person name="Shea T.P."/>
            <person name="Kurbessoian T."/>
            <person name="Berby B."/>
            <person name="Fontaine J."/>
            <person name="Livny J."/>
            <person name="Gnirke A."/>
            <person name="Stajich J.E."/>
            <person name="Cuomo C.A."/>
        </authorList>
    </citation>
    <scope>NUCLEOTIDE SEQUENCE [LARGE SCALE GENOMIC DNA]</scope>
    <source>
        <strain evidence="4">CBS 291.66</strain>
    </source>
</reference>
<dbReference type="Pfam" id="PF00096">
    <property type="entry name" value="zf-C2H2"/>
    <property type="match status" value="2"/>
</dbReference>
<feature type="domain" description="C2H2-type" evidence="3">
    <location>
        <begin position="328"/>
        <end position="363"/>
    </location>
</feature>
<dbReference type="SUPFAM" id="SSF57667">
    <property type="entry name" value="beta-beta-alpha zinc fingers"/>
    <property type="match status" value="1"/>
</dbReference>
<feature type="compositionally biased region" description="Basic residues" evidence="2">
    <location>
        <begin position="353"/>
        <end position="365"/>
    </location>
</feature>
<accession>A0AAD7XY19</accession>
<keyword evidence="5" id="KW-1185">Reference proteome</keyword>
<dbReference type="EMBL" id="JARTCD010000034">
    <property type="protein sequence ID" value="KAJ8657173.1"/>
    <property type="molecule type" value="Genomic_DNA"/>
</dbReference>
<dbReference type="InterPro" id="IPR036236">
    <property type="entry name" value="Znf_C2H2_sf"/>
</dbReference>